<proteinExistence type="predicted"/>
<dbReference type="Proteomes" id="UP000299102">
    <property type="component" value="Unassembled WGS sequence"/>
</dbReference>
<organism evidence="1 2">
    <name type="scientific">Eumeta variegata</name>
    <name type="common">Bagworm moth</name>
    <name type="synonym">Eumeta japonica</name>
    <dbReference type="NCBI Taxonomy" id="151549"/>
    <lineage>
        <taxon>Eukaryota</taxon>
        <taxon>Metazoa</taxon>
        <taxon>Ecdysozoa</taxon>
        <taxon>Arthropoda</taxon>
        <taxon>Hexapoda</taxon>
        <taxon>Insecta</taxon>
        <taxon>Pterygota</taxon>
        <taxon>Neoptera</taxon>
        <taxon>Endopterygota</taxon>
        <taxon>Lepidoptera</taxon>
        <taxon>Glossata</taxon>
        <taxon>Ditrysia</taxon>
        <taxon>Tineoidea</taxon>
        <taxon>Psychidae</taxon>
        <taxon>Oiketicinae</taxon>
        <taxon>Eumeta</taxon>
    </lineage>
</organism>
<evidence type="ECO:0000313" key="1">
    <source>
        <dbReference type="EMBL" id="GBP43709.1"/>
    </source>
</evidence>
<dbReference type="AlphaFoldDB" id="A0A4C1VZN6"/>
<accession>A0A4C1VZN6</accession>
<sequence length="141" mass="16616">MKENIGRREFSQFSNLSQVKCLDEDIQTYVQNLIALQDDFKFRFEDILSLEIPPWIINPFDETEVGNVILQEELLELSIYKELKVAFKRGYPKFYLQAEIPEKYPGFWEFVQKFLIAFPFSYLGEKNFSAVINLLTKKGAN</sequence>
<reference evidence="1 2" key="1">
    <citation type="journal article" date="2019" name="Commun. Biol.">
        <title>The bagworm genome reveals a unique fibroin gene that provides high tensile strength.</title>
        <authorList>
            <person name="Kono N."/>
            <person name="Nakamura H."/>
            <person name="Ohtoshi R."/>
            <person name="Tomita M."/>
            <person name="Numata K."/>
            <person name="Arakawa K."/>
        </authorList>
    </citation>
    <scope>NUCLEOTIDE SEQUENCE [LARGE SCALE GENOMIC DNA]</scope>
</reference>
<keyword evidence="2" id="KW-1185">Reference proteome</keyword>
<evidence type="ECO:0000313" key="2">
    <source>
        <dbReference type="Proteomes" id="UP000299102"/>
    </source>
</evidence>
<dbReference type="OrthoDB" id="1101576at2759"/>
<name>A0A4C1VZN6_EUMVA</name>
<protein>
    <submittedName>
        <fullName evidence="1">SCAN domain-containing protein 3</fullName>
    </submittedName>
</protein>
<gene>
    <name evidence="1" type="primary">ZBED9</name>
    <name evidence="1" type="ORF">EVAR_29690_1</name>
</gene>
<comment type="caution">
    <text evidence="1">The sequence shown here is derived from an EMBL/GenBank/DDBJ whole genome shotgun (WGS) entry which is preliminary data.</text>
</comment>
<dbReference type="EMBL" id="BGZK01000441">
    <property type="protein sequence ID" value="GBP43709.1"/>
    <property type="molecule type" value="Genomic_DNA"/>
</dbReference>
<dbReference type="PANTHER" id="PTHR45913">
    <property type="entry name" value="EPM2A-INTERACTING PROTEIN 1"/>
    <property type="match status" value="1"/>
</dbReference>
<dbReference type="PANTHER" id="PTHR45913:SF22">
    <property type="entry name" value="SCAN BOX DOMAIN-CONTAINING PROTEIN"/>
    <property type="match status" value="1"/>
</dbReference>